<feature type="transmembrane region" description="Helical" evidence="11">
    <location>
        <begin position="6"/>
        <end position="24"/>
    </location>
</feature>
<sequence>MPFSFYITYVLLLTTGTITLIEALRNKNIMVQHIMNLETCISVVAGYFYSVINEKLKKRKEINWKEITMLRYVDWGITTPIMLLVLSLVLSFNTNTKIKLHWYALTVVFNYLMLYFGYLGETDKMEKGTASILGFLFFFLTYGLIFVNYLTKYNRDNMIIFSMFVIVWSIYGVAYHFEEEQKNITYNYLDLTSKCFVGIGLWIYYTKIIRAA</sequence>
<comment type="subcellular location">
    <subcellularLocation>
        <location evidence="1">Membrane</location>
        <topology evidence="1">Multi-pass membrane protein</topology>
    </subcellularLocation>
</comment>
<feature type="transmembrane region" description="Helical" evidence="11">
    <location>
        <begin position="100"/>
        <end position="118"/>
    </location>
</feature>
<keyword evidence="5 11" id="KW-0812">Transmembrane</keyword>
<keyword evidence="4" id="KW-0716">Sensory transduction</keyword>
<organism evidence="12">
    <name type="scientific">viral metagenome</name>
    <dbReference type="NCBI Taxonomy" id="1070528"/>
    <lineage>
        <taxon>unclassified sequences</taxon>
        <taxon>metagenomes</taxon>
        <taxon>organismal metagenomes</taxon>
    </lineage>
</organism>
<name>A0A6C0I051_9ZZZZ</name>
<evidence type="ECO:0000256" key="10">
    <source>
        <dbReference type="ARBA" id="ARBA00023170"/>
    </source>
</evidence>
<evidence type="ECO:0000313" key="12">
    <source>
        <dbReference type="EMBL" id="QHT85493.1"/>
    </source>
</evidence>
<dbReference type="GO" id="GO:0007602">
    <property type="term" value="P:phototransduction"/>
    <property type="evidence" value="ECO:0007669"/>
    <property type="project" value="UniProtKB-KW"/>
</dbReference>
<evidence type="ECO:0000256" key="9">
    <source>
        <dbReference type="ARBA" id="ARBA00023136"/>
    </source>
</evidence>
<dbReference type="InterPro" id="IPR001425">
    <property type="entry name" value="Arc/bac/fun_rhodopsins"/>
</dbReference>
<evidence type="ECO:0000256" key="4">
    <source>
        <dbReference type="ARBA" id="ARBA00022606"/>
    </source>
</evidence>
<feature type="transmembrane region" description="Helical" evidence="11">
    <location>
        <begin position="130"/>
        <end position="150"/>
    </location>
</feature>
<dbReference type="PROSITE" id="PS00950">
    <property type="entry name" value="BACTERIAL_OPSIN_1"/>
    <property type="match status" value="1"/>
</dbReference>
<feature type="transmembrane region" description="Helical" evidence="11">
    <location>
        <begin position="157"/>
        <end position="174"/>
    </location>
</feature>
<keyword evidence="8" id="KW-0157">Chromophore</keyword>
<evidence type="ECO:0000256" key="1">
    <source>
        <dbReference type="ARBA" id="ARBA00004141"/>
    </source>
</evidence>
<reference evidence="12" key="1">
    <citation type="journal article" date="2020" name="Nature">
        <title>Giant virus diversity and host interactions through global metagenomics.</title>
        <authorList>
            <person name="Schulz F."/>
            <person name="Roux S."/>
            <person name="Paez-Espino D."/>
            <person name="Jungbluth S."/>
            <person name="Walsh D.A."/>
            <person name="Denef V.J."/>
            <person name="McMahon K.D."/>
            <person name="Konstantinidis K.T."/>
            <person name="Eloe-Fadrosh E.A."/>
            <person name="Kyrpides N.C."/>
            <person name="Woyke T."/>
        </authorList>
    </citation>
    <scope>NUCLEOTIDE SEQUENCE</scope>
    <source>
        <strain evidence="12">GVMAG-M-3300023184-17</strain>
    </source>
</reference>
<feature type="transmembrane region" description="Helical" evidence="11">
    <location>
        <begin position="36"/>
        <end position="52"/>
    </location>
</feature>
<dbReference type="AlphaFoldDB" id="A0A6C0I051"/>
<dbReference type="EMBL" id="MN740041">
    <property type="protein sequence ID" value="QHT85493.1"/>
    <property type="molecule type" value="Genomic_DNA"/>
</dbReference>
<evidence type="ECO:0000256" key="11">
    <source>
        <dbReference type="SAM" id="Phobius"/>
    </source>
</evidence>
<evidence type="ECO:0000256" key="5">
    <source>
        <dbReference type="ARBA" id="ARBA00022692"/>
    </source>
</evidence>
<keyword evidence="10" id="KW-0675">Receptor</keyword>
<dbReference type="SMART" id="SM01021">
    <property type="entry name" value="Bac_rhodopsin"/>
    <property type="match status" value="1"/>
</dbReference>
<feature type="transmembrane region" description="Helical" evidence="11">
    <location>
        <begin position="186"/>
        <end position="205"/>
    </location>
</feature>
<evidence type="ECO:0008006" key="13">
    <source>
        <dbReference type="Google" id="ProtNLM"/>
    </source>
</evidence>
<comment type="similarity">
    <text evidence="2">Belongs to the archaeal/bacterial/fungal opsin family.</text>
</comment>
<keyword evidence="3" id="KW-0600">Photoreceptor protein</keyword>
<dbReference type="Pfam" id="PF01036">
    <property type="entry name" value="Bac_rhodopsin"/>
    <property type="match status" value="1"/>
</dbReference>
<keyword evidence="6" id="KW-0681">Retinal protein</keyword>
<proteinExistence type="inferred from homology"/>
<dbReference type="SUPFAM" id="SSF81321">
    <property type="entry name" value="Family A G protein-coupled receptor-like"/>
    <property type="match status" value="1"/>
</dbReference>
<dbReference type="GO" id="GO:0009881">
    <property type="term" value="F:photoreceptor activity"/>
    <property type="evidence" value="ECO:0007669"/>
    <property type="project" value="UniProtKB-KW"/>
</dbReference>
<dbReference type="InterPro" id="IPR018229">
    <property type="entry name" value="Rhodopsin_retinal_BS"/>
</dbReference>
<dbReference type="GO" id="GO:0016020">
    <property type="term" value="C:membrane"/>
    <property type="evidence" value="ECO:0007669"/>
    <property type="project" value="UniProtKB-SubCell"/>
</dbReference>
<dbReference type="GO" id="GO:0005216">
    <property type="term" value="F:monoatomic ion channel activity"/>
    <property type="evidence" value="ECO:0007669"/>
    <property type="project" value="InterPro"/>
</dbReference>
<evidence type="ECO:0000256" key="6">
    <source>
        <dbReference type="ARBA" id="ARBA00022925"/>
    </source>
</evidence>
<keyword evidence="7 11" id="KW-1133">Transmembrane helix</keyword>
<evidence type="ECO:0000256" key="3">
    <source>
        <dbReference type="ARBA" id="ARBA00022543"/>
    </source>
</evidence>
<dbReference type="Gene3D" id="1.20.1070.10">
    <property type="entry name" value="Rhodopsin 7-helix transmembrane proteins"/>
    <property type="match status" value="1"/>
</dbReference>
<evidence type="ECO:0000256" key="7">
    <source>
        <dbReference type="ARBA" id="ARBA00022989"/>
    </source>
</evidence>
<protein>
    <recommendedName>
        <fullName evidence="13">Bacteriorhodopsin-like protein</fullName>
    </recommendedName>
</protein>
<evidence type="ECO:0000256" key="2">
    <source>
        <dbReference type="ARBA" id="ARBA00008130"/>
    </source>
</evidence>
<evidence type="ECO:0000256" key="8">
    <source>
        <dbReference type="ARBA" id="ARBA00022991"/>
    </source>
</evidence>
<accession>A0A6C0I051</accession>
<keyword evidence="9 11" id="KW-0472">Membrane</keyword>
<feature type="transmembrane region" description="Helical" evidence="11">
    <location>
        <begin position="72"/>
        <end position="93"/>
    </location>
</feature>